<keyword evidence="2" id="KW-1003">Cell membrane</keyword>
<evidence type="ECO:0000313" key="14">
    <source>
        <dbReference type="EMBL" id="CAG2194359.1"/>
    </source>
</evidence>
<feature type="transmembrane region" description="Helical" evidence="12">
    <location>
        <begin position="94"/>
        <end position="111"/>
    </location>
</feature>
<dbReference type="EMBL" id="CAJPWZ010000476">
    <property type="protein sequence ID" value="CAG2194359.1"/>
    <property type="molecule type" value="Genomic_DNA"/>
</dbReference>
<evidence type="ECO:0000256" key="12">
    <source>
        <dbReference type="SAM" id="Phobius"/>
    </source>
</evidence>
<evidence type="ECO:0000256" key="7">
    <source>
        <dbReference type="ARBA" id="ARBA00023170"/>
    </source>
</evidence>
<dbReference type="PROSITE" id="PS00237">
    <property type="entry name" value="G_PROTEIN_RECEP_F1_1"/>
    <property type="match status" value="1"/>
</dbReference>
<dbReference type="Proteomes" id="UP000683360">
    <property type="component" value="Unassembled WGS sequence"/>
</dbReference>
<dbReference type="OrthoDB" id="6074392at2759"/>
<comment type="subcellular location">
    <subcellularLocation>
        <location evidence="1">Cell membrane</location>
        <topology evidence="1">Multi-pass membrane protein</topology>
    </subcellularLocation>
</comment>
<reference evidence="14" key="1">
    <citation type="submission" date="2021-03" db="EMBL/GenBank/DDBJ databases">
        <authorList>
            <person name="Bekaert M."/>
        </authorList>
    </citation>
    <scope>NUCLEOTIDE SEQUENCE</scope>
</reference>
<comment type="similarity">
    <text evidence="10">Belongs to the G-protein coupled receptor 1 family.</text>
</comment>
<feature type="region of interest" description="Disordered" evidence="11">
    <location>
        <begin position="241"/>
        <end position="260"/>
    </location>
</feature>
<feature type="transmembrane region" description="Helical" evidence="12">
    <location>
        <begin position="51"/>
        <end position="74"/>
    </location>
</feature>
<evidence type="ECO:0000256" key="3">
    <source>
        <dbReference type="ARBA" id="ARBA00022692"/>
    </source>
</evidence>
<dbReference type="PROSITE" id="PS50262">
    <property type="entry name" value="G_PROTEIN_RECEP_F1_2"/>
    <property type="match status" value="1"/>
</dbReference>
<dbReference type="Gene3D" id="1.20.1070.10">
    <property type="entry name" value="Rhodopsin 7-helix transmembrane proteins"/>
    <property type="match status" value="1"/>
</dbReference>
<feature type="transmembrane region" description="Helical" evidence="12">
    <location>
        <begin position="274"/>
        <end position="298"/>
    </location>
</feature>
<feature type="transmembrane region" description="Helical" evidence="12">
    <location>
        <begin position="12"/>
        <end position="39"/>
    </location>
</feature>
<proteinExistence type="inferred from homology"/>
<accession>A0A8S3QGJ0</accession>
<keyword evidence="15" id="KW-1185">Reference proteome</keyword>
<keyword evidence="8" id="KW-0325">Glycoprotein</keyword>
<evidence type="ECO:0000256" key="11">
    <source>
        <dbReference type="SAM" id="MobiDB-lite"/>
    </source>
</evidence>
<dbReference type="InterPro" id="IPR000276">
    <property type="entry name" value="GPCR_Rhodpsn"/>
</dbReference>
<evidence type="ECO:0000256" key="1">
    <source>
        <dbReference type="ARBA" id="ARBA00004651"/>
    </source>
</evidence>
<evidence type="ECO:0000256" key="4">
    <source>
        <dbReference type="ARBA" id="ARBA00022989"/>
    </source>
</evidence>
<keyword evidence="4 12" id="KW-1133">Transmembrane helix</keyword>
<feature type="domain" description="G-protein coupled receptors family 1 profile" evidence="13">
    <location>
        <begin position="30"/>
        <end position="326"/>
    </location>
</feature>
<dbReference type="Pfam" id="PF00001">
    <property type="entry name" value="7tm_1"/>
    <property type="match status" value="1"/>
</dbReference>
<gene>
    <name evidence="14" type="ORF">MEDL_9332</name>
</gene>
<evidence type="ECO:0000256" key="6">
    <source>
        <dbReference type="ARBA" id="ARBA00023136"/>
    </source>
</evidence>
<evidence type="ECO:0000259" key="13">
    <source>
        <dbReference type="PROSITE" id="PS50262"/>
    </source>
</evidence>
<evidence type="ECO:0000256" key="9">
    <source>
        <dbReference type="ARBA" id="ARBA00023224"/>
    </source>
</evidence>
<sequence>MNSSDTELDTNVGAGYTIILVLTSFIILTLNIPIVVLLVAGKFLGKSIQNIHILSLSISDTLVGINVIPISIILKSIVQGNPPSYQECWSRMCLYLTCLIASFLHVLFICLDRCGTILRKSLSSKRNTRLRFCAMVLLSWICAITIIVVPFLVLKNDREIPYCSISTVFNPEQGAIVLQVWSLLFLHGFILAFAACVWMATKIISVGVEVVQPPDNTTEFTQTTSNIHIIQVAPMNDIHGEERGSSTTQKSTSTTSNPRQIKISRSQKSAIKTISLLALSMMVCLVPMNIMILVEGFYGFSIFSSNQRHIIIYIASVNSAINPIIYAFRIHEVRQTIRLLKQKISCCHIYCVYQD</sequence>
<feature type="transmembrane region" description="Helical" evidence="12">
    <location>
        <begin position="132"/>
        <end position="154"/>
    </location>
</feature>
<dbReference type="PANTHER" id="PTHR24246">
    <property type="entry name" value="OLFACTORY RECEPTOR AND ADENOSINE RECEPTOR"/>
    <property type="match status" value="1"/>
</dbReference>
<name>A0A8S3QGJ0_MYTED</name>
<keyword evidence="7 10" id="KW-0675">Receptor</keyword>
<evidence type="ECO:0000256" key="2">
    <source>
        <dbReference type="ARBA" id="ARBA00022475"/>
    </source>
</evidence>
<comment type="caution">
    <text evidence="14">The sequence shown here is derived from an EMBL/GenBank/DDBJ whole genome shotgun (WGS) entry which is preliminary data.</text>
</comment>
<dbReference type="PRINTS" id="PR00237">
    <property type="entry name" value="GPCRRHODOPSN"/>
</dbReference>
<organism evidence="14 15">
    <name type="scientific">Mytilus edulis</name>
    <name type="common">Blue mussel</name>
    <dbReference type="NCBI Taxonomy" id="6550"/>
    <lineage>
        <taxon>Eukaryota</taxon>
        <taxon>Metazoa</taxon>
        <taxon>Spiralia</taxon>
        <taxon>Lophotrochozoa</taxon>
        <taxon>Mollusca</taxon>
        <taxon>Bivalvia</taxon>
        <taxon>Autobranchia</taxon>
        <taxon>Pteriomorphia</taxon>
        <taxon>Mytilida</taxon>
        <taxon>Mytiloidea</taxon>
        <taxon>Mytilidae</taxon>
        <taxon>Mytilinae</taxon>
        <taxon>Mytilus</taxon>
    </lineage>
</organism>
<keyword evidence="6 12" id="KW-0472">Membrane</keyword>
<protein>
    <submittedName>
        <fullName evidence="14">HTR1</fullName>
    </submittedName>
</protein>
<evidence type="ECO:0000313" key="15">
    <source>
        <dbReference type="Proteomes" id="UP000683360"/>
    </source>
</evidence>
<keyword evidence="3 10" id="KW-0812">Transmembrane</keyword>
<dbReference type="SUPFAM" id="SSF81321">
    <property type="entry name" value="Family A G protein-coupled receptor-like"/>
    <property type="match status" value="1"/>
</dbReference>
<dbReference type="InterPro" id="IPR017452">
    <property type="entry name" value="GPCR_Rhodpsn_7TM"/>
</dbReference>
<dbReference type="GO" id="GO:0005886">
    <property type="term" value="C:plasma membrane"/>
    <property type="evidence" value="ECO:0007669"/>
    <property type="project" value="UniProtKB-SubCell"/>
</dbReference>
<evidence type="ECO:0000256" key="5">
    <source>
        <dbReference type="ARBA" id="ARBA00023040"/>
    </source>
</evidence>
<feature type="transmembrane region" description="Helical" evidence="12">
    <location>
        <begin position="174"/>
        <end position="198"/>
    </location>
</feature>
<dbReference type="PANTHER" id="PTHR24246:SF27">
    <property type="entry name" value="ADENOSINE RECEPTOR, ISOFORM A"/>
    <property type="match status" value="1"/>
</dbReference>
<dbReference type="CDD" id="cd00637">
    <property type="entry name" value="7tm_classA_rhodopsin-like"/>
    <property type="match status" value="1"/>
</dbReference>
<evidence type="ECO:0000256" key="10">
    <source>
        <dbReference type="RuleBase" id="RU000688"/>
    </source>
</evidence>
<keyword evidence="9 10" id="KW-0807">Transducer</keyword>
<evidence type="ECO:0000256" key="8">
    <source>
        <dbReference type="ARBA" id="ARBA00023180"/>
    </source>
</evidence>
<feature type="compositionally biased region" description="Low complexity" evidence="11">
    <location>
        <begin position="245"/>
        <end position="256"/>
    </location>
</feature>
<dbReference type="GO" id="GO:0004930">
    <property type="term" value="F:G protein-coupled receptor activity"/>
    <property type="evidence" value="ECO:0007669"/>
    <property type="project" value="UniProtKB-KW"/>
</dbReference>
<keyword evidence="5 10" id="KW-0297">G-protein coupled receptor</keyword>
<feature type="transmembrane region" description="Helical" evidence="12">
    <location>
        <begin position="310"/>
        <end position="328"/>
    </location>
</feature>
<dbReference type="AlphaFoldDB" id="A0A8S3QGJ0"/>